<organism evidence="10">
    <name type="scientific">Dendroctonus ponderosae</name>
    <name type="common">Mountain pine beetle</name>
    <dbReference type="NCBI Taxonomy" id="77166"/>
    <lineage>
        <taxon>Eukaryota</taxon>
        <taxon>Metazoa</taxon>
        <taxon>Ecdysozoa</taxon>
        <taxon>Arthropoda</taxon>
        <taxon>Hexapoda</taxon>
        <taxon>Insecta</taxon>
        <taxon>Pterygota</taxon>
        <taxon>Neoptera</taxon>
        <taxon>Endopterygota</taxon>
        <taxon>Coleoptera</taxon>
        <taxon>Polyphaga</taxon>
        <taxon>Cucujiformia</taxon>
        <taxon>Curculionidae</taxon>
        <taxon>Scolytinae</taxon>
        <taxon>Dendroctonus</taxon>
    </lineage>
</organism>
<evidence type="ECO:0000256" key="3">
    <source>
        <dbReference type="ARBA" id="ARBA00022692"/>
    </source>
</evidence>
<dbReference type="InterPro" id="IPR000337">
    <property type="entry name" value="GPCR_3"/>
</dbReference>
<proteinExistence type="predicted"/>
<keyword evidence="9" id="KW-0807">Transducer</keyword>
<protein>
    <submittedName>
        <fullName evidence="10">Uncharacterized protein</fullName>
    </submittedName>
</protein>
<gene>
    <name evidence="10" type="ORF">YQE_03249</name>
</gene>
<keyword evidence="7" id="KW-0675">Receptor</keyword>
<dbReference type="SUPFAM" id="SSF53822">
    <property type="entry name" value="Periplasmic binding protein-like I"/>
    <property type="match status" value="1"/>
</dbReference>
<dbReference type="OrthoDB" id="425344at2759"/>
<reference evidence="10" key="1">
    <citation type="journal article" date="2013" name="Genome Biol.">
        <title>Draft genome of the mountain pine beetle, Dendroctonus ponderosae Hopkins, a major forest pest.</title>
        <authorList>
            <person name="Keeling C.I."/>
            <person name="Yuen M.M."/>
            <person name="Liao N.Y."/>
            <person name="Docking T.R."/>
            <person name="Chan S.K."/>
            <person name="Taylor G.A."/>
            <person name="Palmquist D.L."/>
            <person name="Jackman S.D."/>
            <person name="Nguyen A."/>
            <person name="Li M."/>
            <person name="Henderson H."/>
            <person name="Janes J.K."/>
            <person name="Zhao Y."/>
            <person name="Pandoh P."/>
            <person name="Moore R."/>
            <person name="Sperling F.A."/>
            <person name="Huber D.P."/>
            <person name="Birol I."/>
            <person name="Jones S.J."/>
            <person name="Bohlmann J."/>
        </authorList>
    </citation>
    <scope>NUCLEOTIDE SEQUENCE</scope>
</reference>
<feature type="non-terminal residue" evidence="10">
    <location>
        <position position="1"/>
    </location>
</feature>
<dbReference type="Gene3D" id="3.40.50.2300">
    <property type="match status" value="1"/>
</dbReference>
<comment type="subcellular location">
    <subcellularLocation>
        <location evidence="1">Cell membrane</location>
        <topology evidence="1">Multi-pass membrane protein</topology>
    </subcellularLocation>
</comment>
<dbReference type="FunFam" id="3.40.50.2300:FF:000145">
    <property type="entry name" value="Glutamate receptor, metabotropic"/>
    <property type="match status" value="1"/>
</dbReference>
<evidence type="ECO:0000256" key="9">
    <source>
        <dbReference type="ARBA" id="ARBA00023224"/>
    </source>
</evidence>
<accession>N6TIJ4</accession>
<keyword evidence="2" id="KW-1003">Cell membrane</keyword>
<keyword evidence="6" id="KW-0472">Membrane</keyword>
<dbReference type="AlphaFoldDB" id="N6TIJ4"/>
<keyword evidence="3" id="KW-0812">Transmembrane</keyword>
<evidence type="ECO:0000256" key="2">
    <source>
        <dbReference type="ARBA" id="ARBA00022475"/>
    </source>
</evidence>
<evidence type="ECO:0000256" key="4">
    <source>
        <dbReference type="ARBA" id="ARBA00022989"/>
    </source>
</evidence>
<keyword evidence="8" id="KW-0325">Glycoprotein</keyword>
<evidence type="ECO:0000313" key="10">
    <source>
        <dbReference type="EMBL" id="ENN80254.1"/>
    </source>
</evidence>
<dbReference type="OMA" id="ANDICID"/>
<dbReference type="Pfam" id="PF01094">
    <property type="entry name" value="ANF_receptor"/>
    <property type="match status" value="1"/>
</dbReference>
<evidence type="ECO:0000256" key="5">
    <source>
        <dbReference type="ARBA" id="ARBA00023040"/>
    </source>
</evidence>
<dbReference type="GO" id="GO:0004930">
    <property type="term" value="F:G protein-coupled receptor activity"/>
    <property type="evidence" value="ECO:0007669"/>
    <property type="project" value="UniProtKB-KW"/>
</dbReference>
<dbReference type="PANTHER" id="PTHR24060">
    <property type="entry name" value="METABOTROPIC GLUTAMATE RECEPTOR"/>
    <property type="match status" value="1"/>
</dbReference>
<dbReference type="PROSITE" id="PS00979">
    <property type="entry name" value="G_PROTEIN_RECEP_F3_1"/>
    <property type="match status" value="1"/>
</dbReference>
<name>N6TIJ4_DENPD</name>
<dbReference type="HOGENOM" id="CLU_770010_0_0_1"/>
<dbReference type="InterPro" id="IPR050726">
    <property type="entry name" value="mGluR"/>
</dbReference>
<keyword evidence="4" id="KW-1133">Transmembrane helix</keyword>
<dbReference type="GO" id="GO:0005886">
    <property type="term" value="C:plasma membrane"/>
    <property type="evidence" value="ECO:0007669"/>
    <property type="project" value="UniProtKB-SubCell"/>
</dbReference>
<dbReference type="EMBL" id="KB740562">
    <property type="protein sequence ID" value="ENN80254.1"/>
    <property type="molecule type" value="Genomic_DNA"/>
</dbReference>
<dbReference type="InterPro" id="IPR028082">
    <property type="entry name" value="Peripla_BP_I"/>
</dbReference>
<dbReference type="InterPro" id="IPR001828">
    <property type="entry name" value="ANF_lig-bd_rcpt"/>
</dbReference>
<sequence length="360" mass="40054">MDTIIEAVASLNLGYRIKNKRISMICYADHAAIIAENEDHLQRQRFKFHQISQRLNMTISINLGTSELQLASTRSQLGMLLVLLFTPLIPFLFAQQETTKPQLDKIQATTIIPGDIVLGGLFPVHERGEKTPCGNKIYNRGIQRMEAMMFAIDRINADPTILPNITLGAHIIDTCSRDTYALNQSLQFVTASALNNMVTANFECFDNSIPHTKNNYSGPVFGVVGGSYSSVSLQVANLLGLFRIPQISPASTAKALSDKNRFKYFARTVPPDTFQSSALVDIVKSVNWSYVSTVYSEGSYGEYGIEVFHREAQERNVCIATAEKVPSTADEKEFDSIIMKLKKKVNARGVILFTRAEDAR</sequence>
<keyword evidence="5" id="KW-0297">G-protein coupled receptor</keyword>
<evidence type="ECO:0000256" key="1">
    <source>
        <dbReference type="ARBA" id="ARBA00004651"/>
    </source>
</evidence>
<dbReference type="PRINTS" id="PR00248">
    <property type="entry name" value="GPCRMGR"/>
</dbReference>
<evidence type="ECO:0000256" key="7">
    <source>
        <dbReference type="ARBA" id="ARBA00023170"/>
    </source>
</evidence>
<evidence type="ECO:0000256" key="6">
    <source>
        <dbReference type="ARBA" id="ARBA00023136"/>
    </source>
</evidence>
<dbReference type="InterPro" id="IPR017979">
    <property type="entry name" value="GPCR_3_CS"/>
</dbReference>
<evidence type="ECO:0000256" key="8">
    <source>
        <dbReference type="ARBA" id="ARBA00023180"/>
    </source>
</evidence>